<dbReference type="GO" id="GO:0004519">
    <property type="term" value="F:endonuclease activity"/>
    <property type="evidence" value="ECO:0007669"/>
    <property type="project" value="InterPro"/>
</dbReference>
<dbReference type="GO" id="GO:0009307">
    <property type="term" value="P:DNA restriction-modification system"/>
    <property type="evidence" value="ECO:0007669"/>
    <property type="project" value="InterPro"/>
</dbReference>
<dbReference type="Pfam" id="PF04471">
    <property type="entry name" value="Mrr_cat"/>
    <property type="match status" value="1"/>
</dbReference>
<protein>
    <recommendedName>
        <fullName evidence="2">Restriction endonuclease type IV Mrr domain-containing protein</fullName>
    </recommendedName>
</protein>
<accession>A0A1X0WZ20</accession>
<gene>
    <name evidence="3" type="ORF">ATE37_10130</name>
</gene>
<dbReference type="SUPFAM" id="SSF52980">
    <property type="entry name" value="Restriction endonuclease-like"/>
    <property type="match status" value="1"/>
</dbReference>
<dbReference type="InterPro" id="IPR007560">
    <property type="entry name" value="Restrct_endonuc_IV_Mrr"/>
</dbReference>
<dbReference type="AlphaFoldDB" id="A0A1X0WZ20"/>
<dbReference type="InterPro" id="IPR011856">
    <property type="entry name" value="tRNA_endonuc-like_dom_sf"/>
</dbReference>
<proteinExistence type="predicted"/>
<organism evidence="3 4">
    <name type="scientific">Streptococcus oralis subsp. tigurinus</name>
    <dbReference type="NCBI Taxonomy" id="1077464"/>
    <lineage>
        <taxon>Bacteria</taxon>
        <taxon>Bacillati</taxon>
        <taxon>Bacillota</taxon>
        <taxon>Bacilli</taxon>
        <taxon>Lactobacillales</taxon>
        <taxon>Streptococcaceae</taxon>
        <taxon>Streptococcus</taxon>
    </lineage>
</organism>
<keyword evidence="1" id="KW-0378">Hydrolase</keyword>
<dbReference type="RefSeq" id="WP_084868607.1">
    <property type="nucleotide sequence ID" value="NZ_LNVH01000005.1"/>
</dbReference>
<evidence type="ECO:0000313" key="4">
    <source>
        <dbReference type="Proteomes" id="UP000192532"/>
    </source>
</evidence>
<evidence type="ECO:0000313" key="3">
    <source>
        <dbReference type="EMBL" id="ORJ32022.1"/>
    </source>
</evidence>
<comment type="caution">
    <text evidence="3">The sequence shown here is derived from an EMBL/GenBank/DDBJ whole genome shotgun (WGS) entry which is preliminary data.</text>
</comment>
<evidence type="ECO:0000259" key="2">
    <source>
        <dbReference type="Pfam" id="PF04471"/>
    </source>
</evidence>
<sequence length="255" mass="29185">MVNTGKSLEDYAQYVYSRLLELNDYENTLVSTKVTIKGQSGATNEFDVYYQFTHLNIECRVAIECKDWKNKVSIKEIRDFSTKLQDVGLGNIIGIMISKVGFQEGTKIFAESNGIKLMTVDELPTIVDIVAGTIKKGFLPDEKVQGEPFWMLMEQRNGEVTGSFYQYSNIQDSHITLPLFYSKKMAQYYYDNVPDKENYCIRGVSNFQLRSLIRLAELQSLQFILFPFPYSLDGVDLNEFPGIIVSSDVIKNDYL</sequence>
<dbReference type="Proteomes" id="UP000192532">
    <property type="component" value="Unassembled WGS sequence"/>
</dbReference>
<dbReference type="GO" id="GO:0003677">
    <property type="term" value="F:DNA binding"/>
    <property type="evidence" value="ECO:0007669"/>
    <property type="project" value="InterPro"/>
</dbReference>
<feature type="domain" description="Restriction endonuclease type IV Mrr" evidence="2">
    <location>
        <begin position="15"/>
        <end position="123"/>
    </location>
</feature>
<reference evidence="3 4" key="1">
    <citation type="journal article" date="2016" name="PLoS ONE">
        <title>Comparative Genomics Analysis of Streptococcus tigurinus Strains Identifies Genetic Elements Specifically and Uniquely Present in Highly Virulent Strains.</title>
        <authorList>
            <person name="Diene S.M."/>
            <person name="Francois P."/>
            <person name="Zbinden A."/>
            <person name="Entenza J.M."/>
            <person name="Resch G."/>
        </authorList>
    </citation>
    <scope>NUCLEOTIDE SEQUENCE [LARGE SCALE GENOMIC DNA]</scope>
    <source>
        <strain evidence="3 4">859</strain>
    </source>
</reference>
<dbReference type="Gene3D" id="3.40.1350.10">
    <property type="match status" value="1"/>
</dbReference>
<evidence type="ECO:0000256" key="1">
    <source>
        <dbReference type="ARBA" id="ARBA00022801"/>
    </source>
</evidence>
<name>A0A1X0WZ20_STROR</name>
<dbReference type="InterPro" id="IPR011335">
    <property type="entry name" value="Restrct_endonuc-II-like"/>
</dbReference>
<dbReference type="GO" id="GO:0016787">
    <property type="term" value="F:hydrolase activity"/>
    <property type="evidence" value="ECO:0007669"/>
    <property type="project" value="UniProtKB-KW"/>
</dbReference>
<dbReference type="EMBL" id="LNVH01000005">
    <property type="protein sequence ID" value="ORJ32022.1"/>
    <property type="molecule type" value="Genomic_DNA"/>
</dbReference>